<comment type="function">
    <text evidence="1">Essential component of the TIM23 complex, a complex that mediates the translocation of transit peptide-containing proteins across the mitochondrial inner membrane.</text>
</comment>
<keyword evidence="1" id="KW-0809">Transit peptide</keyword>
<dbReference type="InterPro" id="IPR004274">
    <property type="entry name" value="FCP1_dom"/>
</dbReference>
<accession>A0A8H3I6F1</accession>
<dbReference type="PANTHER" id="PTHR12210">
    <property type="entry name" value="DULLARD PROTEIN PHOSPHATASE"/>
    <property type="match status" value="1"/>
</dbReference>
<feature type="region of interest" description="Disordered" evidence="2">
    <location>
        <begin position="1"/>
        <end position="58"/>
    </location>
</feature>
<reference evidence="4" key="1">
    <citation type="submission" date="2021-03" db="EMBL/GenBank/DDBJ databases">
        <authorList>
            <person name="Tagirdzhanova G."/>
        </authorList>
    </citation>
    <scope>NUCLEOTIDE SEQUENCE</scope>
</reference>
<evidence type="ECO:0000256" key="1">
    <source>
        <dbReference type="RuleBase" id="RU365079"/>
    </source>
</evidence>
<keyword evidence="1" id="KW-0653">Protein transport</keyword>
<dbReference type="GO" id="GO:0005744">
    <property type="term" value="C:TIM23 mitochondrial import inner membrane translocase complex"/>
    <property type="evidence" value="ECO:0007669"/>
    <property type="project" value="UniProtKB-UniRule"/>
</dbReference>
<evidence type="ECO:0000313" key="5">
    <source>
        <dbReference type="Proteomes" id="UP000664534"/>
    </source>
</evidence>
<evidence type="ECO:0000256" key="2">
    <source>
        <dbReference type="SAM" id="MobiDB-lite"/>
    </source>
</evidence>
<dbReference type="InterPro" id="IPR023214">
    <property type="entry name" value="HAD_sf"/>
</dbReference>
<keyword evidence="1" id="KW-0811">Translocation</keyword>
<dbReference type="Pfam" id="PF03031">
    <property type="entry name" value="NIF"/>
    <property type="match status" value="1"/>
</dbReference>
<dbReference type="OrthoDB" id="1711508at2759"/>
<comment type="caution">
    <text evidence="4">The sequence shown here is derived from an EMBL/GenBank/DDBJ whole genome shotgun (WGS) entry which is preliminary data.</text>
</comment>
<keyword evidence="1" id="KW-0813">Transport</keyword>
<feature type="domain" description="FCP1 homology" evidence="3">
    <location>
        <begin position="170"/>
        <end position="342"/>
    </location>
</feature>
<dbReference type="PROSITE" id="PS50969">
    <property type="entry name" value="FCP1"/>
    <property type="match status" value="1"/>
</dbReference>
<dbReference type="AlphaFoldDB" id="A0A8H3I6F1"/>
<comment type="subunit">
    <text evidence="1">Component of the TIM23 complex.</text>
</comment>
<comment type="similarity">
    <text evidence="1">Belongs to the TIM50 family.</text>
</comment>
<protein>
    <recommendedName>
        <fullName evidence="1">Mitochondrial import inner membrane translocase subunit TIM50</fullName>
    </recommendedName>
</protein>
<dbReference type="Proteomes" id="UP000664534">
    <property type="component" value="Unassembled WGS sequence"/>
</dbReference>
<dbReference type="SUPFAM" id="SSF56784">
    <property type="entry name" value="HAD-like"/>
    <property type="match status" value="1"/>
</dbReference>
<keyword evidence="5" id="KW-1185">Reference proteome</keyword>
<gene>
    <name evidence="4" type="ORF">IMSHALPRED_000248</name>
</gene>
<sequence>MDGTLGLENLSLEEPAAPRNASGANGGKCGRAEDKASLPSESGSTIPRVTGVPSVPRGSGFSVQKSALYSKANPQLTEATPVQYGRWNWTGSAAAKLGKAASKASRSSQATKAQDIDIVATPPASRKSPSLAFNNINTRHDNVNDIIHLPAPVPTSVYHSDARAIPTLLPSPQRLLLVLDLNGTLLYRPRASQNYTPRPGLSNFLKYAFANHTLLIWSSAQPKNVKSLCSRLFSRGQRQMLLGEWGRDTLGLTSAQYKERVQVYKRLDRIWANENLQRSHPDFEGGKRWGQHNTVLIDDSVLKASAQPFNHVEVPEFVQGGGEEVGDGRDVLGHVVEYLEEARKWSNVSGFLKQGPFKIEDWQKKAQGREQCGDDDQEGGVLL</sequence>
<dbReference type="GO" id="GO:0015031">
    <property type="term" value="P:protein transport"/>
    <property type="evidence" value="ECO:0007669"/>
    <property type="project" value="UniProtKB-KW"/>
</dbReference>
<keyword evidence="1" id="KW-0496">Mitochondrion</keyword>
<dbReference type="SMART" id="SM00577">
    <property type="entry name" value="CPDc"/>
    <property type="match status" value="1"/>
</dbReference>
<dbReference type="InterPro" id="IPR050365">
    <property type="entry name" value="TIM50"/>
</dbReference>
<proteinExistence type="inferred from homology"/>
<comment type="subcellular location">
    <subcellularLocation>
        <location evidence="1">Mitochondrion inner membrane</location>
        <topology evidence="1">Single-pass membrane protein</topology>
    </subcellularLocation>
</comment>
<evidence type="ECO:0000259" key="3">
    <source>
        <dbReference type="PROSITE" id="PS50969"/>
    </source>
</evidence>
<name>A0A8H3I6F1_9LECA</name>
<dbReference type="EMBL" id="CAJPDT010000001">
    <property type="protein sequence ID" value="CAF9905060.1"/>
    <property type="molecule type" value="Genomic_DNA"/>
</dbReference>
<organism evidence="4 5">
    <name type="scientific">Imshaugia aleurites</name>
    <dbReference type="NCBI Taxonomy" id="172621"/>
    <lineage>
        <taxon>Eukaryota</taxon>
        <taxon>Fungi</taxon>
        <taxon>Dikarya</taxon>
        <taxon>Ascomycota</taxon>
        <taxon>Pezizomycotina</taxon>
        <taxon>Lecanoromycetes</taxon>
        <taxon>OSLEUM clade</taxon>
        <taxon>Lecanoromycetidae</taxon>
        <taxon>Lecanorales</taxon>
        <taxon>Lecanorineae</taxon>
        <taxon>Parmeliaceae</taxon>
        <taxon>Imshaugia</taxon>
    </lineage>
</organism>
<dbReference type="InterPro" id="IPR036412">
    <property type="entry name" value="HAD-like_sf"/>
</dbReference>
<dbReference type="Gene3D" id="3.40.50.1000">
    <property type="entry name" value="HAD superfamily/HAD-like"/>
    <property type="match status" value="1"/>
</dbReference>
<evidence type="ECO:0000313" key="4">
    <source>
        <dbReference type="EMBL" id="CAF9905060.1"/>
    </source>
</evidence>